<evidence type="ECO:0000256" key="1">
    <source>
        <dbReference type="SAM" id="MobiDB-lite"/>
    </source>
</evidence>
<dbReference type="PATRIC" id="fig|679936.5.peg.1818"/>
<sequence>MLFSTAWVAIAWIAAMAVGFVAIFAIISFGGQEASDKVPIPPHEGPIIPLPSKRARQRWIRQKNGQGSRSPKRRKPIKSHRPPMIRAIK</sequence>
<feature type="compositionally biased region" description="Basic residues" evidence="1">
    <location>
        <begin position="70"/>
        <end position="89"/>
    </location>
</feature>
<keyword evidence="2" id="KW-0812">Transmembrane</keyword>
<dbReference type="KEGG" id="sap:Sulac_1753"/>
<feature type="region of interest" description="Disordered" evidence="1">
    <location>
        <begin position="55"/>
        <end position="89"/>
    </location>
</feature>
<organism evidence="3 4">
    <name type="scientific">Sulfobacillus acidophilus (strain ATCC 700253 / DSM 10332 / NAL)</name>
    <dbReference type="NCBI Taxonomy" id="679936"/>
    <lineage>
        <taxon>Bacteria</taxon>
        <taxon>Bacillati</taxon>
        <taxon>Bacillota</taxon>
        <taxon>Clostridia</taxon>
        <taxon>Eubacteriales</taxon>
        <taxon>Clostridiales Family XVII. Incertae Sedis</taxon>
        <taxon>Sulfobacillus</taxon>
    </lineage>
</organism>
<keyword evidence="2" id="KW-0472">Membrane</keyword>
<dbReference type="EMBL" id="CP003179">
    <property type="protein sequence ID" value="AEW05246.1"/>
    <property type="molecule type" value="Genomic_DNA"/>
</dbReference>
<accession>G8TZK6</accession>
<reference evidence="3 4" key="2">
    <citation type="journal article" date="2012" name="Stand. Genomic Sci.">
        <title>Complete genome sequence of the moderately thermophilic mineral-sulfide-oxidizing firmicute Sulfobacillus acidophilus type strain (NAL(T)).</title>
        <authorList>
            <person name="Anderson I."/>
            <person name="Chertkov O."/>
            <person name="Chen A."/>
            <person name="Saunders E."/>
            <person name="Lapidus A."/>
            <person name="Nolan M."/>
            <person name="Lucas S."/>
            <person name="Hammon N."/>
            <person name="Deshpande S."/>
            <person name="Cheng J.F."/>
            <person name="Han C."/>
            <person name="Tapia R."/>
            <person name="Goodwin L.A."/>
            <person name="Pitluck S."/>
            <person name="Liolios K."/>
            <person name="Pagani I."/>
            <person name="Ivanova N."/>
            <person name="Mikhailova N."/>
            <person name="Pati A."/>
            <person name="Palaniappan K."/>
            <person name="Land M."/>
            <person name="Pan C."/>
            <person name="Rohde M."/>
            <person name="Pukall R."/>
            <person name="Goker M."/>
            <person name="Detter J.C."/>
            <person name="Woyke T."/>
            <person name="Bristow J."/>
            <person name="Eisen J.A."/>
            <person name="Markowitz V."/>
            <person name="Hugenholtz P."/>
            <person name="Kyrpides N.C."/>
            <person name="Klenk H.P."/>
            <person name="Mavromatis K."/>
        </authorList>
    </citation>
    <scope>NUCLEOTIDE SEQUENCE [LARGE SCALE GENOMIC DNA]</scope>
    <source>
        <strain evidence="4">ATCC 700253 / DSM 10332 / NAL</strain>
    </source>
</reference>
<dbReference type="Proteomes" id="UP000005439">
    <property type="component" value="Chromosome"/>
</dbReference>
<proteinExistence type="predicted"/>
<feature type="transmembrane region" description="Helical" evidence="2">
    <location>
        <begin position="6"/>
        <end position="27"/>
    </location>
</feature>
<keyword evidence="2" id="KW-1133">Transmembrane helix</keyword>
<name>G8TZK6_SULAD</name>
<evidence type="ECO:0000313" key="4">
    <source>
        <dbReference type="Proteomes" id="UP000005439"/>
    </source>
</evidence>
<evidence type="ECO:0000313" key="3">
    <source>
        <dbReference type="EMBL" id="AEW05246.1"/>
    </source>
</evidence>
<reference evidence="4" key="1">
    <citation type="submission" date="2011-12" db="EMBL/GenBank/DDBJ databases">
        <title>The complete genome of chromosome of Sulfobacillus acidophilus DSM 10332.</title>
        <authorList>
            <person name="Lucas S."/>
            <person name="Han J."/>
            <person name="Lapidus A."/>
            <person name="Bruce D."/>
            <person name="Goodwin L."/>
            <person name="Pitluck S."/>
            <person name="Peters L."/>
            <person name="Kyrpides N."/>
            <person name="Mavromatis K."/>
            <person name="Ivanova N."/>
            <person name="Mikhailova N."/>
            <person name="Chertkov O."/>
            <person name="Saunders E."/>
            <person name="Detter J.C."/>
            <person name="Tapia R."/>
            <person name="Han C."/>
            <person name="Land M."/>
            <person name="Hauser L."/>
            <person name="Markowitz V."/>
            <person name="Cheng J.-F."/>
            <person name="Hugenholtz P."/>
            <person name="Woyke T."/>
            <person name="Wu D."/>
            <person name="Pukall R."/>
            <person name="Gehrich-Schroeter G."/>
            <person name="Schneider S."/>
            <person name="Klenk H.-P."/>
            <person name="Eisen J.A."/>
        </authorList>
    </citation>
    <scope>NUCLEOTIDE SEQUENCE [LARGE SCALE GENOMIC DNA]</scope>
    <source>
        <strain evidence="4">ATCC 700253 / DSM 10332 / NAL</strain>
    </source>
</reference>
<dbReference type="AlphaFoldDB" id="G8TZK6"/>
<gene>
    <name evidence="3" type="ordered locus">Sulac_1753</name>
</gene>
<dbReference type="HOGENOM" id="CLU_2557015_0_0_9"/>
<protein>
    <submittedName>
        <fullName evidence="3">Uncharacterized protein</fullName>
    </submittedName>
</protein>
<evidence type="ECO:0000256" key="2">
    <source>
        <dbReference type="SAM" id="Phobius"/>
    </source>
</evidence>
<keyword evidence="4" id="KW-1185">Reference proteome</keyword>